<dbReference type="PANTHER" id="PTHR23098:SF23">
    <property type="entry name" value="MYB-RELATED TRANSCRIPTION FACTOR, PARTNER OF PROFILIN-LIKE ISOFORM X2-RELATED"/>
    <property type="match status" value="1"/>
</dbReference>
<feature type="region of interest" description="Disordered" evidence="1">
    <location>
        <begin position="418"/>
        <end position="471"/>
    </location>
</feature>
<gene>
    <name evidence="3" type="ORF">GDO81_003210</name>
</gene>
<dbReference type="Proteomes" id="UP000824782">
    <property type="component" value="Unassembled WGS sequence"/>
</dbReference>
<keyword evidence="4" id="KW-1185">Reference proteome</keyword>
<feature type="compositionally biased region" description="Polar residues" evidence="1">
    <location>
        <begin position="441"/>
        <end position="450"/>
    </location>
</feature>
<dbReference type="EMBL" id="WNYA01000010">
    <property type="protein sequence ID" value="KAG8553001.1"/>
    <property type="molecule type" value="Genomic_DNA"/>
</dbReference>
<feature type="region of interest" description="Disordered" evidence="1">
    <location>
        <begin position="636"/>
        <end position="660"/>
    </location>
</feature>
<sequence>MQDQETPGQDHIGDLVYDPDTLLWIRSVSETDVTTDDDSTEKEPSQRSLHLKTGTSTNHKAAKRQPIFTASEELVLVRELLKHYDRLYGERARITPFAQKVSIWQRVLENVNSVSVRRRGIEEAKKHWHFYKHRLIDKLVAMQKQTPGAGSESTLLARLTPLEGRAANLFKLEYVVRSATYPPVASNVPGSQSSKDIVPGDTKEGLRAQNGDNREKTGDCNLSKAPRNIKFSFDENCVLVHESVGVWDGIIGRNAATTSQSQKNLLWSRIAEAVNAAGSQPRSVENCKKRLRNIISGVKAKMVDQQKHSQQNGGAPCLDLQFLSYEEELMHVIGPDIVRPIEGHVDTDRGPRPSNYNARAHMGFTSYSSTGQKNDGQYDPEDFHCYDDDFWNHSSFDMAEEEDEEDKEMTIKTEPVDYSNEAPAPSAQIFPSASPPPLGATQLNIPSSNPAVAATRPPIIPPKHIPGSTKSLPVLNKPVSLPGFLTTKPPSISNYPSSSSSAPSNINKVVGSLHTAQRHYHRSQSHQMHVLHMDLLHLGVGLQQLTRNVKVNNHVRAKDRVRKAKQKQKHVEDQRQYRMEKLSLLRQHHEAKLKIVQGHHERKERLMHENNLILQGILQHLSNSAGTIPAATCSTNEQNTSHVKAPLSQNDPLPPAHGSD</sequence>
<feature type="domain" description="Myb/SANT-like DNA-binding" evidence="2">
    <location>
        <begin position="227"/>
        <end position="303"/>
    </location>
</feature>
<evidence type="ECO:0000313" key="4">
    <source>
        <dbReference type="Proteomes" id="UP000824782"/>
    </source>
</evidence>
<dbReference type="Pfam" id="PF13873">
    <property type="entry name" value="Myb_DNA-bind_5"/>
    <property type="match status" value="2"/>
</dbReference>
<dbReference type="GO" id="GO:0005634">
    <property type="term" value="C:nucleus"/>
    <property type="evidence" value="ECO:0007669"/>
    <property type="project" value="TreeGrafter"/>
</dbReference>
<reference evidence="3" key="1">
    <citation type="thesis" date="2020" institute="ProQuest LLC" country="789 East Eisenhower Parkway, Ann Arbor, MI, USA">
        <title>Comparative Genomics and Chromosome Evolution.</title>
        <authorList>
            <person name="Mudd A.B."/>
        </authorList>
    </citation>
    <scope>NUCLEOTIDE SEQUENCE</scope>
    <source>
        <strain evidence="3">237g6f4</strain>
        <tissue evidence="3">Blood</tissue>
    </source>
</reference>
<name>A0AAV6ZV82_ENGPU</name>
<feature type="domain" description="Myb/SANT-like DNA-binding" evidence="2">
    <location>
        <begin position="64"/>
        <end position="133"/>
    </location>
</feature>
<dbReference type="PANTHER" id="PTHR23098">
    <property type="entry name" value="AGAP001331-PA-RELATED"/>
    <property type="match status" value="1"/>
</dbReference>
<dbReference type="AlphaFoldDB" id="A0AAV6ZV82"/>
<protein>
    <recommendedName>
        <fullName evidence="2">Myb/SANT-like DNA-binding domain-containing protein</fullName>
    </recommendedName>
</protein>
<proteinExistence type="predicted"/>
<dbReference type="InterPro" id="IPR028002">
    <property type="entry name" value="Myb_DNA-bind_5"/>
</dbReference>
<feature type="compositionally biased region" description="Polar residues" evidence="1">
    <location>
        <begin position="636"/>
        <end position="651"/>
    </location>
</feature>
<feature type="region of interest" description="Disordered" evidence="1">
    <location>
        <begin position="185"/>
        <end position="221"/>
    </location>
</feature>
<organism evidence="3 4">
    <name type="scientific">Engystomops pustulosus</name>
    <name type="common">Tungara frog</name>
    <name type="synonym">Physalaemus pustulosus</name>
    <dbReference type="NCBI Taxonomy" id="76066"/>
    <lineage>
        <taxon>Eukaryota</taxon>
        <taxon>Metazoa</taxon>
        <taxon>Chordata</taxon>
        <taxon>Craniata</taxon>
        <taxon>Vertebrata</taxon>
        <taxon>Euteleostomi</taxon>
        <taxon>Amphibia</taxon>
        <taxon>Batrachia</taxon>
        <taxon>Anura</taxon>
        <taxon>Neobatrachia</taxon>
        <taxon>Hyloidea</taxon>
        <taxon>Leptodactylidae</taxon>
        <taxon>Leiuperinae</taxon>
        <taxon>Engystomops</taxon>
    </lineage>
</organism>
<comment type="caution">
    <text evidence="3">The sequence shown here is derived from an EMBL/GenBank/DDBJ whole genome shotgun (WGS) entry which is preliminary data.</text>
</comment>
<accession>A0AAV6ZV82</accession>
<feature type="compositionally biased region" description="Basic and acidic residues" evidence="1">
    <location>
        <begin position="201"/>
        <end position="218"/>
    </location>
</feature>
<feature type="region of interest" description="Disordered" evidence="1">
    <location>
        <begin position="33"/>
        <end position="60"/>
    </location>
</feature>
<evidence type="ECO:0000313" key="3">
    <source>
        <dbReference type="EMBL" id="KAG8553001.1"/>
    </source>
</evidence>
<evidence type="ECO:0000256" key="1">
    <source>
        <dbReference type="SAM" id="MobiDB-lite"/>
    </source>
</evidence>
<evidence type="ECO:0000259" key="2">
    <source>
        <dbReference type="Pfam" id="PF13873"/>
    </source>
</evidence>